<dbReference type="SMART" id="SM00148">
    <property type="entry name" value="PLCXc"/>
    <property type="match status" value="1"/>
</dbReference>
<dbReference type="PROSITE" id="PS50008">
    <property type="entry name" value="PIPLC_Y_DOMAIN"/>
    <property type="match status" value="1"/>
</dbReference>
<dbReference type="Proteomes" id="UP000307440">
    <property type="component" value="Unassembled WGS sequence"/>
</dbReference>
<evidence type="ECO:0000256" key="2">
    <source>
        <dbReference type="ARBA" id="ARBA00022801"/>
    </source>
</evidence>
<evidence type="ECO:0000313" key="11">
    <source>
        <dbReference type="EMBL" id="TFK18603.1"/>
    </source>
</evidence>
<evidence type="ECO:0000259" key="8">
    <source>
        <dbReference type="PROSITE" id="PS50004"/>
    </source>
</evidence>
<dbReference type="InterPro" id="IPR001192">
    <property type="entry name" value="PI-PLC_fam"/>
</dbReference>
<dbReference type="Pfam" id="PF00387">
    <property type="entry name" value="PI-PLC-Y"/>
    <property type="match status" value="1"/>
</dbReference>
<evidence type="ECO:0000256" key="7">
    <source>
        <dbReference type="SAM" id="MobiDB-lite"/>
    </source>
</evidence>
<dbReference type="OrthoDB" id="269822at2759"/>
<evidence type="ECO:0000259" key="10">
    <source>
        <dbReference type="PROSITE" id="PS50222"/>
    </source>
</evidence>
<dbReference type="Gene3D" id="2.30.29.30">
    <property type="entry name" value="Pleckstrin-homology domain (PH domain)/Phosphotyrosine-binding domain (PTB)"/>
    <property type="match status" value="1"/>
</dbReference>
<dbReference type="EC" id="3.1.4.11" evidence="1 6"/>
<gene>
    <name evidence="11" type="ORF">FA15DRAFT_627803</name>
</gene>
<feature type="domain" description="EF-hand" evidence="10">
    <location>
        <begin position="264"/>
        <end position="293"/>
    </location>
</feature>
<dbReference type="Pfam" id="PF00168">
    <property type="entry name" value="C2"/>
    <property type="match status" value="2"/>
</dbReference>
<evidence type="ECO:0000256" key="1">
    <source>
        <dbReference type="ARBA" id="ARBA00012368"/>
    </source>
</evidence>
<name>A0A5C3KFZ5_COPMA</name>
<dbReference type="PROSITE" id="PS50004">
    <property type="entry name" value="C2"/>
    <property type="match status" value="1"/>
</dbReference>
<dbReference type="InterPro" id="IPR037755">
    <property type="entry name" value="Plc1_PH"/>
</dbReference>
<feature type="region of interest" description="Disordered" evidence="7">
    <location>
        <begin position="677"/>
        <end position="696"/>
    </location>
</feature>
<dbReference type="InterPro" id="IPR002048">
    <property type="entry name" value="EF_hand_dom"/>
</dbReference>
<dbReference type="CDD" id="cd00275">
    <property type="entry name" value="C2_PLC_like"/>
    <property type="match status" value="1"/>
</dbReference>
<keyword evidence="4 6" id="KW-0443">Lipid metabolism</keyword>
<dbReference type="Gene3D" id="1.10.238.10">
    <property type="entry name" value="EF-hand"/>
    <property type="match status" value="2"/>
</dbReference>
<keyword evidence="3 6" id="KW-0442">Lipid degradation</keyword>
<dbReference type="PANTHER" id="PTHR10336">
    <property type="entry name" value="PHOSPHOINOSITIDE-SPECIFIC PHOSPHOLIPASE C FAMILY PROTEIN"/>
    <property type="match status" value="1"/>
</dbReference>
<evidence type="ECO:0000259" key="9">
    <source>
        <dbReference type="PROSITE" id="PS50008"/>
    </source>
</evidence>
<dbReference type="PANTHER" id="PTHR10336:SF36">
    <property type="entry name" value="1-PHOSPHATIDYLINOSITOL 4,5-BISPHOSPHATE PHOSPHODIESTERASE BETA-4"/>
    <property type="match status" value="1"/>
</dbReference>
<evidence type="ECO:0000256" key="6">
    <source>
        <dbReference type="RuleBase" id="RU361133"/>
    </source>
</evidence>
<dbReference type="InterPro" id="IPR001849">
    <property type="entry name" value="PH_domain"/>
</dbReference>
<dbReference type="SUPFAM" id="SSF47473">
    <property type="entry name" value="EF-hand"/>
    <property type="match status" value="1"/>
</dbReference>
<dbReference type="CDD" id="cd08598">
    <property type="entry name" value="PI-PLC1c_yeast"/>
    <property type="match status" value="1"/>
</dbReference>
<dbReference type="InterPro" id="IPR001711">
    <property type="entry name" value="PLipase_C_Pinositol-sp_Y"/>
</dbReference>
<dbReference type="GO" id="GO:0005509">
    <property type="term" value="F:calcium ion binding"/>
    <property type="evidence" value="ECO:0007669"/>
    <property type="project" value="InterPro"/>
</dbReference>
<dbReference type="InterPro" id="IPR011993">
    <property type="entry name" value="PH-like_dom_sf"/>
</dbReference>
<evidence type="ECO:0000256" key="5">
    <source>
        <dbReference type="ARBA" id="ARBA00023224"/>
    </source>
</evidence>
<dbReference type="SUPFAM" id="SSF51695">
    <property type="entry name" value="PLC-like phosphodiesterases"/>
    <property type="match status" value="1"/>
</dbReference>
<sequence>MADVGEPISPGHMLRRAQTLRTDKHGALIDSDRPRRANSLGAAILKKLRRVKDNLFSRPAPSSGRSTPVPGVGDNNKRKGHFRSFSAPQVSNMTLQPAPNLLIAHVPTLSTVSEKTEVMSPIVEESKRPEDIVVPQLLQLGTPMTKVTTKKHKKFVFRLDPDLGHIVWESKQHKIIPIENIKEIRSGRDARHHREQFQLAQEYEDRWLTIIYILDGEYKTLHLIVATKDVFRMWDTTLRQLHAVRQELMSGLGSLEVRQTLWEKQYWKNADQERDHKLTFEEVEKLCKRLNINSSKDDLYRLFKQADVKNREYLDFEDFRKFVKFLKGRPEIHRLYNKLKIKTGDTFDFNTFQGFMQEEQESMLGEEELRAIFSKYTSSTPTMGLDAFTKFLLSPDNSAFSDQSNKVHHDMTRPLPDYFVSSSHNTYLVGHQLVGDSTIEGYIRALLHGCRSVEVDIYDGDTEPMIFHGKTLTSKVSLRQVCQAIKKYGFVASPYPIIISAEVHCGVAQQDMIAVIMIEVFGDSLIREPYEGRAKIEVLPSPDELRGKIMLKTKNLLLASPDSAMDDSSYFTEQSSASASEAEYSSYDYFDPVQAPPIQDVPVNKRKNAAKLNRSDSKTKDQLANIGNNVLSRVRSIGKSAASPQTPQAPPLVVVQDVSDRVLSPAPLTARRATLQTPKALPPGTPVSANPLVSPPGLTVRRTSENGSKPKMSLALVALLVYTVGVKCRGLNKKEEYAPEHMFSLSENMANKMLKAGMMDLIKHARTHLVRIYPKGTRLSSTNFEPHRFWAAGCQLVALNWQTFDLGYMINHAMFQRNGRSGYVLKPLALRTPNKDLLMKKTSHMLKITVISAQQLPRPKNALGHEIVDRLQLDPFVEVSLYVPDWPFGSDPGVSRSNSTKLAAMASPRRKRDSMFSPTGNGNGKAVGVEQPALSAPLTPGPTSMPSKTIMVKTGPVKNNGFNPVWEEKLQLPFECVGDMMDLVFVRFVVRRAVNKEGDEPLAVYCASLGSLGRGYRHLPLHDSQLSQYLFSTLFVRVKVVDL</sequence>
<dbReference type="PROSITE" id="PS50222">
    <property type="entry name" value="EF_HAND_2"/>
    <property type="match status" value="2"/>
</dbReference>
<dbReference type="Gene3D" id="3.20.20.190">
    <property type="entry name" value="Phosphatidylinositol (PI) phosphodiesterase"/>
    <property type="match status" value="2"/>
</dbReference>
<evidence type="ECO:0000313" key="12">
    <source>
        <dbReference type="Proteomes" id="UP000307440"/>
    </source>
</evidence>
<dbReference type="InterPro" id="IPR017946">
    <property type="entry name" value="PLC-like_Pdiesterase_TIM-brl"/>
</dbReference>
<dbReference type="Pfam" id="PF00388">
    <property type="entry name" value="PI-PLC-X"/>
    <property type="match status" value="1"/>
</dbReference>
<dbReference type="PROSITE" id="PS50007">
    <property type="entry name" value="PIPLC_X_DOMAIN"/>
    <property type="match status" value="1"/>
</dbReference>
<evidence type="ECO:0000256" key="4">
    <source>
        <dbReference type="ARBA" id="ARBA00023098"/>
    </source>
</evidence>
<feature type="domain" description="EF-hand" evidence="10">
    <location>
        <begin position="294"/>
        <end position="329"/>
    </location>
</feature>
<dbReference type="InterPro" id="IPR000909">
    <property type="entry name" value="PLipase_C_PInositol-sp_X_dom"/>
</dbReference>
<dbReference type="GO" id="GO:0004435">
    <property type="term" value="F:phosphatidylinositol-4,5-bisphosphate phospholipase C activity"/>
    <property type="evidence" value="ECO:0007669"/>
    <property type="project" value="UniProtKB-EC"/>
</dbReference>
<dbReference type="PRINTS" id="PR00390">
    <property type="entry name" value="PHPHLIPASEC"/>
</dbReference>
<keyword evidence="12" id="KW-1185">Reference proteome</keyword>
<dbReference type="InterPro" id="IPR011992">
    <property type="entry name" value="EF-hand-dom_pair"/>
</dbReference>
<keyword evidence="5" id="KW-0807">Transducer</keyword>
<feature type="domain" description="PI-PLC Y-box" evidence="9">
    <location>
        <begin position="716"/>
        <end position="831"/>
    </location>
</feature>
<feature type="region of interest" description="Disordered" evidence="7">
    <location>
        <begin position="897"/>
        <end position="923"/>
    </location>
</feature>
<dbReference type="CDD" id="cd16207">
    <property type="entry name" value="EFh_ScPlc1p_like"/>
    <property type="match status" value="1"/>
</dbReference>
<feature type="region of interest" description="Disordered" evidence="7">
    <location>
        <begin position="55"/>
        <end position="82"/>
    </location>
</feature>
<dbReference type="SUPFAM" id="SSF49562">
    <property type="entry name" value="C2 domain (Calcium/lipid-binding domain, CaLB)"/>
    <property type="match status" value="1"/>
</dbReference>
<dbReference type="GO" id="GO:0051209">
    <property type="term" value="P:release of sequestered calcium ion into cytosol"/>
    <property type="evidence" value="ECO:0007669"/>
    <property type="project" value="TreeGrafter"/>
</dbReference>
<comment type="catalytic activity">
    <reaction evidence="6">
        <text>a 1,2-diacyl-sn-glycero-3-phospho-(1D-myo-inositol-4,5-bisphosphate) + H2O = 1D-myo-inositol 1,4,5-trisphosphate + a 1,2-diacyl-sn-glycerol + H(+)</text>
        <dbReference type="Rhea" id="RHEA:33179"/>
        <dbReference type="ChEBI" id="CHEBI:15377"/>
        <dbReference type="ChEBI" id="CHEBI:15378"/>
        <dbReference type="ChEBI" id="CHEBI:17815"/>
        <dbReference type="ChEBI" id="CHEBI:58456"/>
        <dbReference type="ChEBI" id="CHEBI:203600"/>
        <dbReference type="EC" id="3.1.4.11"/>
    </reaction>
</comment>
<reference evidence="11 12" key="1">
    <citation type="journal article" date="2019" name="Nat. Ecol. Evol.">
        <title>Megaphylogeny resolves global patterns of mushroom evolution.</title>
        <authorList>
            <person name="Varga T."/>
            <person name="Krizsan K."/>
            <person name="Foldi C."/>
            <person name="Dima B."/>
            <person name="Sanchez-Garcia M."/>
            <person name="Sanchez-Ramirez S."/>
            <person name="Szollosi G.J."/>
            <person name="Szarkandi J.G."/>
            <person name="Papp V."/>
            <person name="Albert L."/>
            <person name="Andreopoulos W."/>
            <person name="Angelini C."/>
            <person name="Antonin V."/>
            <person name="Barry K.W."/>
            <person name="Bougher N.L."/>
            <person name="Buchanan P."/>
            <person name="Buyck B."/>
            <person name="Bense V."/>
            <person name="Catcheside P."/>
            <person name="Chovatia M."/>
            <person name="Cooper J."/>
            <person name="Damon W."/>
            <person name="Desjardin D."/>
            <person name="Finy P."/>
            <person name="Geml J."/>
            <person name="Haridas S."/>
            <person name="Hughes K."/>
            <person name="Justo A."/>
            <person name="Karasinski D."/>
            <person name="Kautmanova I."/>
            <person name="Kiss B."/>
            <person name="Kocsube S."/>
            <person name="Kotiranta H."/>
            <person name="LaButti K.M."/>
            <person name="Lechner B.E."/>
            <person name="Liimatainen K."/>
            <person name="Lipzen A."/>
            <person name="Lukacs Z."/>
            <person name="Mihaltcheva S."/>
            <person name="Morgado L.N."/>
            <person name="Niskanen T."/>
            <person name="Noordeloos M.E."/>
            <person name="Ohm R.A."/>
            <person name="Ortiz-Santana B."/>
            <person name="Ovrebo C."/>
            <person name="Racz N."/>
            <person name="Riley R."/>
            <person name="Savchenko A."/>
            <person name="Shiryaev A."/>
            <person name="Soop K."/>
            <person name="Spirin V."/>
            <person name="Szebenyi C."/>
            <person name="Tomsovsky M."/>
            <person name="Tulloss R.E."/>
            <person name="Uehling J."/>
            <person name="Grigoriev I.V."/>
            <person name="Vagvolgyi C."/>
            <person name="Papp T."/>
            <person name="Martin F.M."/>
            <person name="Miettinen O."/>
            <person name="Hibbett D.S."/>
            <person name="Nagy L.G."/>
        </authorList>
    </citation>
    <scope>NUCLEOTIDE SEQUENCE [LARGE SCALE GENOMIC DNA]</scope>
    <source>
        <strain evidence="11 12">CBS 121175</strain>
    </source>
</reference>
<dbReference type="SUPFAM" id="SSF50729">
    <property type="entry name" value="PH domain-like"/>
    <property type="match status" value="1"/>
</dbReference>
<dbReference type="Pfam" id="PF16457">
    <property type="entry name" value="PH_12"/>
    <property type="match status" value="1"/>
</dbReference>
<dbReference type="SMART" id="SM00149">
    <property type="entry name" value="PLCYc"/>
    <property type="match status" value="1"/>
</dbReference>
<protein>
    <recommendedName>
        <fullName evidence="1 6">Phosphoinositide phospholipase C</fullName>
        <ecNumber evidence="1 6">3.1.4.11</ecNumber>
    </recommendedName>
</protein>
<dbReference type="STRING" id="230819.A0A5C3KFZ5"/>
<dbReference type="CDD" id="cd13360">
    <property type="entry name" value="PH_PLC_fungal"/>
    <property type="match status" value="1"/>
</dbReference>
<dbReference type="GO" id="GO:0016042">
    <property type="term" value="P:lipid catabolic process"/>
    <property type="evidence" value="ECO:0007669"/>
    <property type="project" value="UniProtKB-KW"/>
</dbReference>
<evidence type="ECO:0000256" key="3">
    <source>
        <dbReference type="ARBA" id="ARBA00022963"/>
    </source>
</evidence>
<dbReference type="InterPro" id="IPR000008">
    <property type="entry name" value="C2_dom"/>
</dbReference>
<dbReference type="InterPro" id="IPR035892">
    <property type="entry name" value="C2_domain_sf"/>
</dbReference>
<keyword evidence="2 6" id="KW-0378">Hydrolase</keyword>
<dbReference type="EMBL" id="ML210389">
    <property type="protein sequence ID" value="TFK18603.1"/>
    <property type="molecule type" value="Genomic_DNA"/>
</dbReference>
<dbReference type="AlphaFoldDB" id="A0A5C3KFZ5"/>
<feature type="domain" description="C2" evidence="8">
    <location>
        <begin position="827"/>
        <end position="1023"/>
    </location>
</feature>
<feature type="region of interest" description="Disordered" evidence="7">
    <location>
        <begin position="1"/>
        <end position="34"/>
    </location>
</feature>
<organism evidence="11 12">
    <name type="scientific">Coprinopsis marcescibilis</name>
    <name type="common">Agaric fungus</name>
    <name type="synonym">Psathyrella marcescibilis</name>
    <dbReference type="NCBI Taxonomy" id="230819"/>
    <lineage>
        <taxon>Eukaryota</taxon>
        <taxon>Fungi</taxon>
        <taxon>Dikarya</taxon>
        <taxon>Basidiomycota</taxon>
        <taxon>Agaricomycotina</taxon>
        <taxon>Agaricomycetes</taxon>
        <taxon>Agaricomycetidae</taxon>
        <taxon>Agaricales</taxon>
        <taxon>Agaricineae</taxon>
        <taxon>Psathyrellaceae</taxon>
        <taxon>Coprinopsis</taxon>
    </lineage>
</organism>
<proteinExistence type="predicted"/>
<feature type="compositionally biased region" description="Basic and acidic residues" evidence="7">
    <location>
        <begin position="21"/>
        <end position="34"/>
    </location>
</feature>
<dbReference type="GO" id="GO:0048015">
    <property type="term" value="P:phosphatidylinositol-mediated signaling"/>
    <property type="evidence" value="ECO:0007669"/>
    <property type="project" value="TreeGrafter"/>
</dbReference>
<accession>A0A5C3KFZ5</accession>
<dbReference type="SMART" id="SM00239">
    <property type="entry name" value="C2"/>
    <property type="match status" value="1"/>
</dbReference>
<dbReference type="Gene3D" id="2.60.40.150">
    <property type="entry name" value="C2 domain"/>
    <property type="match status" value="1"/>
</dbReference>